<gene>
    <name evidence="1" type="ORF">GCM10008098_02880</name>
</gene>
<keyword evidence="2" id="KW-1185">Reference proteome</keyword>
<dbReference type="Proteomes" id="UP000621898">
    <property type="component" value="Unassembled WGS sequence"/>
</dbReference>
<protein>
    <submittedName>
        <fullName evidence="1">Uncharacterized protein</fullName>
    </submittedName>
</protein>
<comment type="caution">
    <text evidence="1">The sequence shown here is derived from an EMBL/GenBank/DDBJ whole genome shotgun (WGS) entry which is preliminary data.</text>
</comment>
<evidence type="ECO:0000313" key="2">
    <source>
        <dbReference type="Proteomes" id="UP000621898"/>
    </source>
</evidence>
<dbReference type="EMBL" id="BMXT01000001">
    <property type="protein sequence ID" value="GGY15350.1"/>
    <property type="molecule type" value="Genomic_DNA"/>
</dbReference>
<name>A0ABQ2ZJN2_9GAMM</name>
<sequence length="59" mass="5710">MAGDFGVGGDFLDGGQMKLAEAHAGNSGVMKDAHCSGLLAPSLITRGAGREAAPAPGNG</sequence>
<organism evidence="1 2">
    <name type="scientific">Rhodanobacter panaciterrae</name>
    <dbReference type="NCBI Taxonomy" id="490572"/>
    <lineage>
        <taxon>Bacteria</taxon>
        <taxon>Pseudomonadati</taxon>
        <taxon>Pseudomonadota</taxon>
        <taxon>Gammaproteobacteria</taxon>
        <taxon>Lysobacterales</taxon>
        <taxon>Rhodanobacteraceae</taxon>
        <taxon>Rhodanobacter</taxon>
    </lineage>
</organism>
<accession>A0ABQ2ZJN2</accession>
<reference evidence="2" key="1">
    <citation type="journal article" date="2019" name="Int. J. Syst. Evol. Microbiol.">
        <title>The Global Catalogue of Microorganisms (GCM) 10K type strain sequencing project: providing services to taxonomists for standard genome sequencing and annotation.</title>
        <authorList>
            <consortium name="The Broad Institute Genomics Platform"/>
            <consortium name="The Broad Institute Genome Sequencing Center for Infectious Disease"/>
            <person name="Wu L."/>
            <person name="Ma J."/>
        </authorList>
    </citation>
    <scope>NUCLEOTIDE SEQUENCE [LARGE SCALE GENOMIC DNA]</scope>
    <source>
        <strain evidence="2">KCTC 22232</strain>
    </source>
</reference>
<evidence type="ECO:0000313" key="1">
    <source>
        <dbReference type="EMBL" id="GGY15350.1"/>
    </source>
</evidence>
<proteinExistence type="predicted"/>